<feature type="zinc finger region" description="C3H1-type" evidence="4">
    <location>
        <begin position="34"/>
        <end position="61"/>
    </location>
</feature>
<feature type="compositionally biased region" description="Polar residues" evidence="5">
    <location>
        <begin position="82"/>
        <end position="95"/>
    </location>
</feature>
<dbReference type="InterPro" id="IPR036855">
    <property type="entry name" value="Znf_CCCH_sf"/>
</dbReference>
<feature type="region of interest" description="Disordered" evidence="5">
    <location>
        <begin position="118"/>
        <end position="142"/>
    </location>
</feature>
<keyword evidence="8" id="KW-1185">Reference proteome</keyword>
<dbReference type="SUPFAM" id="SSF90229">
    <property type="entry name" value="CCCH zinc finger"/>
    <property type="match status" value="1"/>
</dbReference>
<dbReference type="GO" id="GO:0010468">
    <property type="term" value="P:regulation of gene expression"/>
    <property type="evidence" value="ECO:0007669"/>
    <property type="project" value="UniProtKB-ARBA"/>
</dbReference>
<reference evidence="7 8" key="1">
    <citation type="journal article" date="2010" name="Nature">
        <title>The Ectocarpus genome and the independent evolution of multicellularity in brown algae.</title>
        <authorList>
            <person name="Cock J.M."/>
            <person name="Sterck L."/>
            <person name="Rouze P."/>
            <person name="Scornet D."/>
            <person name="Allen A.E."/>
            <person name="Amoutzias G."/>
            <person name="Anthouard V."/>
            <person name="Artiguenave F."/>
            <person name="Aury J.M."/>
            <person name="Badger J.H."/>
            <person name="Beszteri B."/>
            <person name="Billiau K."/>
            <person name="Bonnet E."/>
            <person name="Bothwell J.H."/>
            <person name="Bowler C."/>
            <person name="Boyen C."/>
            <person name="Brownlee C."/>
            <person name="Carrano C.J."/>
            <person name="Charrier B."/>
            <person name="Cho G.Y."/>
            <person name="Coelho S.M."/>
            <person name="Collen J."/>
            <person name="Corre E."/>
            <person name="Da Silva C."/>
            <person name="Delage L."/>
            <person name="Delaroque N."/>
            <person name="Dittami S.M."/>
            <person name="Doulbeau S."/>
            <person name="Elias M."/>
            <person name="Farnham G."/>
            <person name="Gachon C.M."/>
            <person name="Gschloessl B."/>
            <person name="Heesch S."/>
            <person name="Jabbari K."/>
            <person name="Jubin C."/>
            <person name="Kawai H."/>
            <person name="Kimura K."/>
            <person name="Kloareg B."/>
            <person name="Kupper F.C."/>
            <person name="Lang D."/>
            <person name="Le Bail A."/>
            <person name="Leblanc C."/>
            <person name="Lerouge P."/>
            <person name="Lohr M."/>
            <person name="Lopez P.J."/>
            <person name="Martens C."/>
            <person name="Maumus F."/>
            <person name="Michel G."/>
            <person name="Miranda-Saavedra D."/>
            <person name="Morales J."/>
            <person name="Moreau H."/>
            <person name="Motomura T."/>
            <person name="Nagasato C."/>
            <person name="Napoli C.A."/>
            <person name="Nelson D.R."/>
            <person name="Nyvall-Collen P."/>
            <person name="Peters A.F."/>
            <person name="Pommier C."/>
            <person name="Potin P."/>
            <person name="Poulain J."/>
            <person name="Quesneville H."/>
            <person name="Read B."/>
            <person name="Rensing S.A."/>
            <person name="Ritter A."/>
            <person name="Rousvoal S."/>
            <person name="Samanta M."/>
            <person name="Samson G."/>
            <person name="Schroeder D.C."/>
            <person name="Segurens B."/>
            <person name="Strittmatter M."/>
            <person name="Tonon T."/>
            <person name="Tregear J.W."/>
            <person name="Valentin K."/>
            <person name="von Dassow P."/>
            <person name="Yamagishi T."/>
            <person name="Van de Peer Y."/>
            <person name="Wincker P."/>
        </authorList>
    </citation>
    <scope>NUCLEOTIDE SEQUENCE [LARGE SCALE GENOMIC DNA]</scope>
    <source>
        <strain evidence="8">Ec32 / CCAP1310/4</strain>
    </source>
</reference>
<evidence type="ECO:0000256" key="2">
    <source>
        <dbReference type="ARBA" id="ARBA00022771"/>
    </source>
</evidence>
<accession>D7G0T5</accession>
<evidence type="ECO:0000256" key="3">
    <source>
        <dbReference type="ARBA" id="ARBA00022833"/>
    </source>
</evidence>
<evidence type="ECO:0000256" key="5">
    <source>
        <dbReference type="SAM" id="MobiDB-lite"/>
    </source>
</evidence>
<dbReference type="GO" id="GO:0008270">
    <property type="term" value="F:zinc ion binding"/>
    <property type="evidence" value="ECO:0007669"/>
    <property type="project" value="UniProtKB-KW"/>
</dbReference>
<feature type="compositionally biased region" description="Polar residues" evidence="5">
    <location>
        <begin position="386"/>
        <end position="397"/>
    </location>
</feature>
<dbReference type="GO" id="GO:0051252">
    <property type="term" value="P:regulation of RNA metabolic process"/>
    <property type="evidence" value="ECO:0007669"/>
    <property type="project" value="UniProtKB-ARBA"/>
</dbReference>
<proteinExistence type="predicted"/>
<dbReference type="Gene3D" id="4.10.1000.10">
    <property type="entry name" value="Zinc finger, CCCH-type"/>
    <property type="match status" value="1"/>
</dbReference>
<feature type="region of interest" description="Disordered" evidence="5">
    <location>
        <begin position="65"/>
        <end position="97"/>
    </location>
</feature>
<name>D7G0T5_ECTSI</name>
<dbReference type="Pfam" id="PF00642">
    <property type="entry name" value="zf-CCCH"/>
    <property type="match status" value="1"/>
</dbReference>
<organism evidence="7 8">
    <name type="scientific">Ectocarpus siliculosus</name>
    <name type="common">Brown alga</name>
    <name type="synonym">Conferva siliculosa</name>
    <dbReference type="NCBI Taxonomy" id="2880"/>
    <lineage>
        <taxon>Eukaryota</taxon>
        <taxon>Sar</taxon>
        <taxon>Stramenopiles</taxon>
        <taxon>Ochrophyta</taxon>
        <taxon>PX clade</taxon>
        <taxon>Phaeophyceae</taxon>
        <taxon>Ectocarpales</taxon>
        <taxon>Ectocarpaceae</taxon>
        <taxon>Ectocarpus</taxon>
    </lineage>
</organism>
<dbReference type="Proteomes" id="UP000002630">
    <property type="component" value="Unassembled WGS sequence"/>
</dbReference>
<keyword evidence="3 4" id="KW-0862">Zinc</keyword>
<dbReference type="EMBL" id="FN649760">
    <property type="protein sequence ID" value="CBJ26748.1"/>
    <property type="molecule type" value="Genomic_DNA"/>
</dbReference>
<feature type="region of interest" description="Disordered" evidence="5">
    <location>
        <begin position="311"/>
        <end position="331"/>
    </location>
</feature>
<sequence length="503" mass="53452">MASEAQAHNDGKAQGSRAQHRRNARSGQGIIEANRKTAICKHWLQGVCPFGARCAFAHGAKELRNATAKPSPPPETVKAKHLQSSASRDATTSCSEPRCTVHPGAFSDGESWLLEAKSPVTDQGSRDEDGHGHRGVWLETRGHSAGGNNPYLRGTLRENESWAKIAQGTPIHGRENDCARASNVTAATTTTTAPSYFYGDEHCRNAFRETKAHAAGPAPCSSGVVCRCRTRSNRDTPRAVGCAASFDPEPTFATTGLAFSPRGCSSSPAPLNLGPPSAPQRSSTAAPAAAHRWNPVTYNGSALLGSFASSLQENAEARKPSPSPAPIPRHEMDDLLGRMMSVLSLDVSRSNDDDASRDVGPSVPQSWYDPVLLRPVGEKEPARLKTAQQQGGPSGDSSRPDQSYRSDSLGKSVAPDRDSLGTFTTSADAFSIPSIGSILEEKWPTVLPAGRGLKPSSSMAMAPSTRVHNDVLTNPGGSFSHSLWSCTAVRMRWLLADSSRRSG</sequence>
<dbReference type="PROSITE" id="PS50103">
    <property type="entry name" value="ZF_C3H1"/>
    <property type="match status" value="1"/>
</dbReference>
<keyword evidence="2 4" id="KW-0863">Zinc-finger</keyword>
<gene>
    <name evidence="7" type="ORF">Esi_0042_0128</name>
</gene>
<evidence type="ECO:0000313" key="7">
    <source>
        <dbReference type="EMBL" id="CBJ26748.1"/>
    </source>
</evidence>
<dbReference type="AlphaFoldDB" id="D7G0T5"/>
<dbReference type="SMART" id="SM00356">
    <property type="entry name" value="ZnF_C3H1"/>
    <property type="match status" value="1"/>
</dbReference>
<evidence type="ECO:0000256" key="4">
    <source>
        <dbReference type="PROSITE-ProRule" id="PRU00723"/>
    </source>
</evidence>
<feature type="domain" description="C3H1-type" evidence="6">
    <location>
        <begin position="34"/>
        <end position="61"/>
    </location>
</feature>
<feature type="region of interest" description="Disordered" evidence="5">
    <location>
        <begin position="348"/>
        <end position="423"/>
    </location>
</feature>
<dbReference type="InParanoid" id="D7G0T5"/>
<dbReference type="InterPro" id="IPR000571">
    <property type="entry name" value="Znf_CCCH"/>
</dbReference>
<feature type="region of interest" description="Disordered" evidence="5">
    <location>
        <begin position="268"/>
        <end position="289"/>
    </location>
</feature>
<feature type="region of interest" description="Disordered" evidence="5">
    <location>
        <begin position="1"/>
        <end position="30"/>
    </location>
</feature>
<keyword evidence="1 4" id="KW-0479">Metal-binding</keyword>
<dbReference type="OrthoDB" id="1914176at2759"/>
<dbReference type="FunFam" id="4.10.1000.10:FF:000003">
    <property type="entry name" value="Zinc finger CCCH domain-containing protein"/>
    <property type="match status" value="1"/>
</dbReference>
<evidence type="ECO:0000259" key="6">
    <source>
        <dbReference type="PROSITE" id="PS50103"/>
    </source>
</evidence>
<evidence type="ECO:0000313" key="8">
    <source>
        <dbReference type="Proteomes" id="UP000002630"/>
    </source>
</evidence>
<evidence type="ECO:0000256" key="1">
    <source>
        <dbReference type="ARBA" id="ARBA00022723"/>
    </source>
</evidence>
<protein>
    <recommendedName>
        <fullName evidence="6">C3H1-type domain-containing protein</fullName>
    </recommendedName>
</protein>